<dbReference type="Pfam" id="PF03466">
    <property type="entry name" value="LysR_substrate"/>
    <property type="match status" value="1"/>
</dbReference>
<evidence type="ECO:0000256" key="1">
    <source>
        <dbReference type="ARBA" id="ARBA00009437"/>
    </source>
</evidence>
<accession>A0A226WUU7</accession>
<dbReference type="GO" id="GO:0043565">
    <property type="term" value="F:sequence-specific DNA binding"/>
    <property type="evidence" value="ECO:0007669"/>
    <property type="project" value="TreeGrafter"/>
</dbReference>
<dbReference type="PROSITE" id="PS50931">
    <property type="entry name" value="HTH_LYSR"/>
    <property type="match status" value="1"/>
</dbReference>
<protein>
    <submittedName>
        <fullName evidence="6">Transcriptional regulator, LysR family</fullName>
    </submittedName>
</protein>
<dbReference type="AlphaFoldDB" id="A0A226WUU7"/>
<feature type="domain" description="HTH lysR-type" evidence="5">
    <location>
        <begin position="3"/>
        <end position="60"/>
    </location>
</feature>
<evidence type="ECO:0000256" key="4">
    <source>
        <dbReference type="ARBA" id="ARBA00023163"/>
    </source>
</evidence>
<dbReference type="EMBL" id="MTHB01000198">
    <property type="protein sequence ID" value="OXC74954.1"/>
    <property type="molecule type" value="Genomic_DNA"/>
</dbReference>
<dbReference type="FunFam" id="1.10.10.10:FF:000001">
    <property type="entry name" value="LysR family transcriptional regulator"/>
    <property type="match status" value="1"/>
</dbReference>
<dbReference type="InterPro" id="IPR058163">
    <property type="entry name" value="LysR-type_TF_proteobact-type"/>
</dbReference>
<evidence type="ECO:0000313" key="7">
    <source>
        <dbReference type="Proteomes" id="UP000214720"/>
    </source>
</evidence>
<dbReference type="Proteomes" id="UP000214720">
    <property type="component" value="Unassembled WGS sequence"/>
</dbReference>
<dbReference type="Gene3D" id="3.40.190.290">
    <property type="match status" value="1"/>
</dbReference>
<dbReference type="PANTHER" id="PTHR30537:SF5">
    <property type="entry name" value="HTH-TYPE TRANSCRIPTIONAL ACTIVATOR TTDR-RELATED"/>
    <property type="match status" value="1"/>
</dbReference>
<evidence type="ECO:0000256" key="3">
    <source>
        <dbReference type="ARBA" id="ARBA00023125"/>
    </source>
</evidence>
<evidence type="ECO:0000259" key="5">
    <source>
        <dbReference type="PROSITE" id="PS50931"/>
    </source>
</evidence>
<dbReference type="GO" id="GO:0006351">
    <property type="term" value="P:DNA-templated transcription"/>
    <property type="evidence" value="ECO:0007669"/>
    <property type="project" value="TreeGrafter"/>
</dbReference>
<gene>
    <name evidence="6" type="ORF">BSU04_29570</name>
</gene>
<dbReference type="Pfam" id="PF00126">
    <property type="entry name" value="HTH_1"/>
    <property type="match status" value="1"/>
</dbReference>
<organism evidence="6 7">
    <name type="scientific">Caballeronia sordidicola</name>
    <name type="common">Burkholderia sordidicola</name>
    <dbReference type="NCBI Taxonomy" id="196367"/>
    <lineage>
        <taxon>Bacteria</taxon>
        <taxon>Pseudomonadati</taxon>
        <taxon>Pseudomonadota</taxon>
        <taxon>Betaproteobacteria</taxon>
        <taxon>Burkholderiales</taxon>
        <taxon>Burkholderiaceae</taxon>
        <taxon>Caballeronia</taxon>
    </lineage>
</organism>
<comment type="similarity">
    <text evidence="1">Belongs to the LysR transcriptional regulatory family.</text>
</comment>
<comment type="caution">
    <text evidence="6">The sequence shown here is derived from an EMBL/GenBank/DDBJ whole genome shotgun (WGS) entry which is preliminary data.</text>
</comment>
<sequence length="311" mass="34249">MPDEINDLRLFAQMVDAGSLSAAARRTDGSTAAMSRRLAALEKRLGVRLVTRTSRRFDLTVEGALFHERAVAILHAVDDAEAEISAQARVPQGLLCIGAPSEIGRKQIAPLIEAFSDRYPEVEVRLVLSDIGLDVIDDNLDVALRIGLPADTGVIAKKLLSSRRIVCAAPAYLARHGTPQTLTDLAVHDCLRLVRGQRVFDRWLFAEDGRRREIQVRGTLSTASGEVLHDWALKGRGLALKALWDIESDLSAGKLIECLAPYHCDEIELYAVFANRRHLSPRVRVFLDFVQEALGEAALDQKRSATKISTL</sequence>
<dbReference type="InterPro" id="IPR036390">
    <property type="entry name" value="WH_DNA-bd_sf"/>
</dbReference>
<dbReference type="GO" id="GO:0003700">
    <property type="term" value="F:DNA-binding transcription factor activity"/>
    <property type="evidence" value="ECO:0007669"/>
    <property type="project" value="InterPro"/>
</dbReference>
<name>A0A226WUU7_CABSO</name>
<dbReference type="OrthoDB" id="8928056at2"/>
<dbReference type="FunFam" id="3.40.190.290:FF:000001">
    <property type="entry name" value="Transcriptional regulator, LysR family"/>
    <property type="match status" value="1"/>
</dbReference>
<dbReference type="SUPFAM" id="SSF53850">
    <property type="entry name" value="Periplasmic binding protein-like II"/>
    <property type="match status" value="1"/>
</dbReference>
<evidence type="ECO:0000313" key="6">
    <source>
        <dbReference type="EMBL" id="OXC74954.1"/>
    </source>
</evidence>
<dbReference type="InterPro" id="IPR005119">
    <property type="entry name" value="LysR_subst-bd"/>
</dbReference>
<dbReference type="RefSeq" id="WP_089163641.1">
    <property type="nucleotide sequence ID" value="NZ_MTHB01000198.1"/>
</dbReference>
<dbReference type="SUPFAM" id="SSF46785">
    <property type="entry name" value="Winged helix' DNA-binding domain"/>
    <property type="match status" value="1"/>
</dbReference>
<dbReference type="PANTHER" id="PTHR30537">
    <property type="entry name" value="HTH-TYPE TRANSCRIPTIONAL REGULATOR"/>
    <property type="match status" value="1"/>
</dbReference>
<keyword evidence="2" id="KW-0805">Transcription regulation</keyword>
<reference evidence="7" key="1">
    <citation type="submission" date="2017-01" db="EMBL/GenBank/DDBJ databases">
        <title>Genome Analysis of Deinococcus marmoris KOPRI26562.</title>
        <authorList>
            <person name="Kim J.H."/>
            <person name="Oh H.-M."/>
        </authorList>
    </citation>
    <scope>NUCLEOTIDE SEQUENCE [LARGE SCALE GENOMIC DNA]</scope>
    <source>
        <strain evidence="7">PAMC 26633</strain>
    </source>
</reference>
<dbReference type="CDD" id="cd08422">
    <property type="entry name" value="PBP2_CrgA_like"/>
    <property type="match status" value="1"/>
</dbReference>
<evidence type="ECO:0000256" key="2">
    <source>
        <dbReference type="ARBA" id="ARBA00023015"/>
    </source>
</evidence>
<proteinExistence type="inferred from homology"/>
<keyword evidence="3" id="KW-0238">DNA-binding</keyword>
<keyword evidence="4" id="KW-0804">Transcription</keyword>
<dbReference type="eggNOG" id="COG0583">
    <property type="taxonomic scope" value="Bacteria"/>
</dbReference>
<dbReference type="Gene3D" id="1.10.10.10">
    <property type="entry name" value="Winged helix-like DNA-binding domain superfamily/Winged helix DNA-binding domain"/>
    <property type="match status" value="1"/>
</dbReference>
<dbReference type="InterPro" id="IPR036388">
    <property type="entry name" value="WH-like_DNA-bd_sf"/>
</dbReference>
<dbReference type="InterPro" id="IPR000847">
    <property type="entry name" value="LysR_HTH_N"/>
</dbReference>